<evidence type="ECO:0000313" key="4">
    <source>
        <dbReference type="EMBL" id="RMX48277.1"/>
    </source>
</evidence>
<keyword evidence="1" id="KW-0677">Repeat</keyword>
<dbReference type="PANTHER" id="PTHR11485">
    <property type="entry name" value="TRANSFERRIN"/>
    <property type="match status" value="1"/>
</dbReference>
<keyword evidence="2" id="KW-1133">Transmembrane helix</keyword>
<dbReference type="GO" id="GO:0005769">
    <property type="term" value="C:early endosome"/>
    <property type="evidence" value="ECO:0007669"/>
    <property type="project" value="TreeGrafter"/>
</dbReference>
<evidence type="ECO:0000256" key="2">
    <source>
        <dbReference type="SAM" id="Phobius"/>
    </source>
</evidence>
<dbReference type="OrthoDB" id="9981115at2759"/>
<dbReference type="PROSITE" id="PS00206">
    <property type="entry name" value="TRANSFERRIN_LIKE_2"/>
    <property type="match status" value="2"/>
</dbReference>
<dbReference type="GO" id="GO:0055037">
    <property type="term" value="C:recycling endosome"/>
    <property type="evidence" value="ECO:0007669"/>
    <property type="project" value="TreeGrafter"/>
</dbReference>
<keyword evidence="2" id="KW-0812">Transmembrane</keyword>
<dbReference type="InterPro" id="IPR018195">
    <property type="entry name" value="Transferrin_Fe_BS"/>
</dbReference>
<accession>A0A3M6U3U5</accession>
<dbReference type="GO" id="GO:0005615">
    <property type="term" value="C:extracellular space"/>
    <property type="evidence" value="ECO:0007669"/>
    <property type="project" value="TreeGrafter"/>
</dbReference>
<dbReference type="Gene3D" id="3.40.190.10">
    <property type="entry name" value="Periplasmic binding protein-like II"/>
    <property type="match status" value="2"/>
</dbReference>
<dbReference type="SMART" id="SM00094">
    <property type="entry name" value="TR_FER"/>
    <property type="match status" value="1"/>
</dbReference>
<dbReference type="SUPFAM" id="SSF53850">
    <property type="entry name" value="Periplasmic binding protein-like II"/>
    <property type="match status" value="2"/>
</dbReference>
<evidence type="ECO:0000259" key="3">
    <source>
        <dbReference type="PROSITE" id="PS51408"/>
    </source>
</evidence>
<gene>
    <name evidence="4" type="ORF">pdam_00014712</name>
</gene>
<dbReference type="Proteomes" id="UP000275408">
    <property type="component" value="Unassembled WGS sequence"/>
</dbReference>
<dbReference type="EMBL" id="RCHS01002300">
    <property type="protein sequence ID" value="RMX48277.1"/>
    <property type="molecule type" value="Genomic_DNA"/>
</dbReference>
<dbReference type="STRING" id="46731.A0A3M6U3U5"/>
<dbReference type="InterPro" id="IPR001156">
    <property type="entry name" value="Transferrin-like_dom"/>
</dbReference>
<feature type="non-terminal residue" evidence="4">
    <location>
        <position position="407"/>
    </location>
</feature>
<dbReference type="PROSITE" id="PS51408">
    <property type="entry name" value="TRANSFERRIN_LIKE_4"/>
    <property type="match status" value="2"/>
</dbReference>
<keyword evidence="2" id="KW-0472">Membrane</keyword>
<dbReference type="AlphaFoldDB" id="A0A3M6U3U5"/>
<dbReference type="GO" id="GO:0006826">
    <property type="term" value="P:iron ion transport"/>
    <property type="evidence" value="ECO:0007669"/>
    <property type="project" value="TreeGrafter"/>
</dbReference>
<dbReference type="GO" id="GO:0005886">
    <property type="term" value="C:plasma membrane"/>
    <property type="evidence" value="ECO:0007669"/>
    <property type="project" value="TreeGrafter"/>
</dbReference>
<sequence>VKNPDIDKNNDNPDNLCALCEDECRTNKGKYSGYSGALKCLMDDVGEVAFVKHTTVPANSSGYLYLCENGGTGAIGNHDKCNLAEVPTHAVMTREGSSDKANYASILLKASDEYGNDTGSVFRMFDSGKWAGKDLLFKDSTIKLVDVSAKNYTALLGYSYLKDLEALNACPTTPIPATTTPTSGTKQNRPYFIGSVVFVLTALFLSGANPDIDKDGKNPDKLCALCEDECRTNKGKYSGYSGAFKCLVDDVGEVAFVKHTTVPANSSDYLYLCKDGGTGAIGDHVKCNLAKVPSHAVMTKKGSSNRANYASILIKASNAYGNDTGSGFRMFDSGKWNGKDLLFKDSTIKLIDVSKKTYEEFLGDSYLKDLKALNECPTSGTKQNMPYLIGSIFFVLTALFLSGAVYY</sequence>
<comment type="caution">
    <text evidence="4">The sequence shown here is derived from an EMBL/GenBank/DDBJ whole genome shotgun (WGS) entry which is preliminary data.</text>
</comment>
<evidence type="ECO:0000313" key="5">
    <source>
        <dbReference type="Proteomes" id="UP000275408"/>
    </source>
</evidence>
<feature type="domain" description="Transferrin-like" evidence="3">
    <location>
        <begin position="202"/>
        <end position="375"/>
    </location>
</feature>
<evidence type="ECO:0000256" key="1">
    <source>
        <dbReference type="ARBA" id="ARBA00022737"/>
    </source>
</evidence>
<proteinExistence type="predicted"/>
<dbReference type="PROSITE" id="PS00207">
    <property type="entry name" value="TRANSFERRIN_LIKE_3"/>
    <property type="match status" value="1"/>
</dbReference>
<keyword evidence="5" id="KW-1185">Reference proteome</keyword>
<dbReference type="PANTHER" id="PTHR11485:SF29">
    <property type="entry name" value="TRANSFERRIN 2"/>
    <property type="match status" value="1"/>
</dbReference>
<reference evidence="4 5" key="1">
    <citation type="journal article" date="2018" name="Sci. Rep.">
        <title>Comparative analysis of the Pocillopora damicornis genome highlights role of immune system in coral evolution.</title>
        <authorList>
            <person name="Cunning R."/>
            <person name="Bay R.A."/>
            <person name="Gillette P."/>
            <person name="Baker A.C."/>
            <person name="Traylor-Knowles N."/>
        </authorList>
    </citation>
    <scope>NUCLEOTIDE SEQUENCE [LARGE SCALE GENOMIC DNA]</scope>
    <source>
        <strain evidence="4">RSMAS</strain>
        <tissue evidence="4">Whole animal</tissue>
    </source>
</reference>
<dbReference type="Pfam" id="PF00405">
    <property type="entry name" value="Transferrin"/>
    <property type="match status" value="2"/>
</dbReference>
<feature type="non-terminal residue" evidence="4">
    <location>
        <position position="1"/>
    </location>
</feature>
<feature type="transmembrane region" description="Helical" evidence="2">
    <location>
        <begin position="387"/>
        <end position="406"/>
    </location>
</feature>
<organism evidence="4 5">
    <name type="scientific">Pocillopora damicornis</name>
    <name type="common">Cauliflower coral</name>
    <name type="synonym">Millepora damicornis</name>
    <dbReference type="NCBI Taxonomy" id="46731"/>
    <lineage>
        <taxon>Eukaryota</taxon>
        <taxon>Metazoa</taxon>
        <taxon>Cnidaria</taxon>
        <taxon>Anthozoa</taxon>
        <taxon>Hexacorallia</taxon>
        <taxon>Scleractinia</taxon>
        <taxon>Astrocoeniina</taxon>
        <taxon>Pocilloporidae</taxon>
        <taxon>Pocillopora</taxon>
    </lineage>
</organism>
<dbReference type="PRINTS" id="PR00422">
    <property type="entry name" value="TRANSFERRIN"/>
</dbReference>
<name>A0A3M6U3U5_POCDA</name>
<feature type="domain" description="Transferrin-like" evidence="3">
    <location>
        <begin position="1"/>
        <end position="169"/>
    </location>
</feature>
<protein>
    <recommendedName>
        <fullName evidence="3">Transferrin-like domain-containing protein</fullName>
    </recommendedName>
</protein>